<dbReference type="EMBL" id="HBHX01003944">
    <property type="protein sequence ID" value="CAE0100591.1"/>
    <property type="molecule type" value="Transcribed_RNA"/>
</dbReference>
<feature type="transmembrane region" description="Helical" evidence="1">
    <location>
        <begin position="71"/>
        <end position="91"/>
    </location>
</feature>
<reference evidence="2" key="1">
    <citation type="submission" date="2021-01" db="EMBL/GenBank/DDBJ databases">
        <authorList>
            <person name="Corre E."/>
            <person name="Pelletier E."/>
            <person name="Niang G."/>
            <person name="Scheremetjew M."/>
            <person name="Finn R."/>
            <person name="Kale V."/>
            <person name="Holt S."/>
            <person name="Cochrane G."/>
            <person name="Meng A."/>
            <person name="Brown T."/>
            <person name="Cohen L."/>
        </authorList>
    </citation>
    <scope>NUCLEOTIDE SEQUENCE</scope>
    <source>
        <strain evidence="2">CCMP281</strain>
    </source>
</reference>
<keyword evidence="1" id="KW-0472">Membrane</keyword>
<protein>
    <submittedName>
        <fullName evidence="2">Uncharacterized protein</fullName>
    </submittedName>
</protein>
<keyword evidence="1" id="KW-0812">Transmembrane</keyword>
<evidence type="ECO:0000256" key="1">
    <source>
        <dbReference type="SAM" id="Phobius"/>
    </source>
</evidence>
<gene>
    <name evidence="2" type="ORF">HERI1096_LOCUS2187</name>
</gene>
<name>A0A7S3EQK2_9EUKA</name>
<organism evidence="2">
    <name type="scientific">Haptolina ericina</name>
    <dbReference type="NCBI Taxonomy" id="156174"/>
    <lineage>
        <taxon>Eukaryota</taxon>
        <taxon>Haptista</taxon>
        <taxon>Haptophyta</taxon>
        <taxon>Prymnesiophyceae</taxon>
        <taxon>Prymnesiales</taxon>
        <taxon>Prymnesiaceae</taxon>
        <taxon>Haptolina</taxon>
    </lineage>
</organism>
<accession>A0A7S3EQK2</accession>
<dbReference type="AlphaFoldDB" id="A0A7S3EQK2"/>
<evidence type="ECO:0000313" key="2">
    <source>
        <dbReference type="EMBL" id="CAE0100591.1"/>
    </source>
</evidence>
<sequence length="115" mass="12719">MKPWQKLVSAPGLVRRGNATAPAPVLPVAIMKPMASRLNPEEALDSLHAEATDSHEAVQRAVDERDGGHNLLMGAMGVWGLAALVFGCWVCRRILAFKRRPRKPGQPRTDLLRRY</sequence>
<proteinExistence type="predicted"/>
<keyword evidence="1" id="KW-1133">Transmembrane helix</keyword>